<dbReference type="InterPro" id="IPR025110">
    <property type="entry name" value="AMP-bd_C"/>
</dbReference>
<dbReference type="FunFam" id="3.30.300.30:FF:000007">
    <property type="entry name" value="4-coumarate--CoA ligase 2"/>
    <property type="match status" value="1"/>
</dbReference>
<reference evidence="5" key="3">
    <citation type="submission" date="2025-09" db="UniProtKB">
        <authorList>
            <consortium name="Ensembl"/>
        </authorList>
    </citation>
    <scope>IDENTIFICATION</scope>
</reference>
<protein>
    <recommendedName>
        <fullName evidence="7">AMP-dependent synthetase/ligase domain-containing protein</fullName>
    </recommendedName>
</protein>
<name>H2YVG9_CIOSA</name>
<dbReference type="Gene3D" id="3.40.50.980">
    <property type="match status" value="2"/>
</dbReference>
<dbReference type="PANTHER" id="PTHR24096:SF149">
    <property type="entry name" value="AMP-BINDING DOMAIN-CONTAINING PROTEIN-RELATED"/>
    <property type="match status" value="1"/>
</dbReference>
<evidence type="ECO:0000256" key="1">
    <source>
        <dbReference type="ARBA" id="ARBA00006432"/>
    </source>
</evidence>
<reference evidence="6" key="1">
    <citation type="submission" date="2003-08" db="EMBL/GenBank/DDBJ databases">
        <authorList>
            <person name="Birren B."/>
            <person name="Nusbaum C."/>
            <person name="Abebe A."/>
            <person name="Abouelleil A."/>
            <person name="Adekoya E."/>
            <person name="Ait-zahra M."/>
            <person name="Allen N."/>
            <person name="Allen T."/>
            <person name="An P."/>
            <person name="Anderson M."/>
            <person name="Anderson S."/>
            <person name="Arachchi H."/>
            <person name="Armbruster J."/>
            <person name="Bachantsang P."/>
            <person name="Baldwin J."/>
            <person name="Barry A."/>
            <person name="Bayul T."/>
            <person name="Blitshsteyn B."/>
            <person name="Bloom T."/>
            <person name="Blye J."/>
            <person name="Boguslavskiy L."/>
            <person name="Borowsky M."/>
            <person name="Boukhgalter B."/>
            <person name="Brunache A."/>
            <person name="Butler J."/>
            <person name="Calixte N."/>
            <person name="Calvo S."/>
            <person name="Camarata J."/>
            <person name="Campo K."/>
            <person name="Chang J."/>
            <person name="Cheshatsang Y."/>
            <person name="Citroen M."/>
            <person name="Collymore A."/>
            <person name="Considine T."/>
            <person name="Cook A."/>
            <person name="Cooke P."/>
            <person name="Corum B."/>
            <person name="Cuomo C."/>
            <person name="David R."/>
            <person name="Dawoe T."/>
            <person name="Degray S."/>
            <person name="Dodge S."/>
            <person name="Dooley K."/>
            <person name="Dorje P."/>
            <person name="Dorjee K."/>
            <person name="Dorris L."/>
            <person name="Duffey N."/>
            <person name="Dupes A."/>
            <person name="Elkins T."/>
            <person name="Engels R."/>
            <person name="Erickson J."/>
            <person name="Farina A."/>
            <person name="Faro S."/>
            <person name="Ferreira P."/>
            <person name="Fischer H."/>
            <person name="Fitzgerald M."/>
            <person name="Foley K."/>
            <person name="Gage D."/>
            <person name="Galagan J."/>
            <person name="Gearin G."/>
            <person name="Gnerre S."/>
            <person name="Gnirke A."/>
            <person name="Goyette A."/>
            <person name="Graham J."/>
            <person name="Grandbois E."/>
            <person name="Gyaltsen K."/>
            <person name="Hafez N."/>
            <person name="Hagopian D."/>
            <person name="Hagos B."/>
            <person name="Hall J."/>
            <person name="Hatcher B."/>
            <person name="Heller A."/>
            <person name="Higgins H."/>
            <person name="Honan T."/>
            <person name="Horn A."/>
            <person name="Houde N."/>
            <person name="Hughes L."/>
            <person name="Hulme W."/>
            <person name="Husby E."/>
            <person name="Iliev I."/>
            <person name="Jaffe D."/>
            <person name="Jones C."/>
            <person name="Kamal M."/>
            <person name="Kamat A."/>
            <person name="Kamvysselis M."/>
            <person name="Karlsson E."/>
            <person name="Kells C."/>
            <person name="Kieu A."/>
            <person name="Kisner P."/>
            <person name="Kodira C."/>
            <person name="Kulbokas E."/>
            <person name="Labutti K."/>
            <person name="Lama D."/>
            <person name="Landers T."/>
            <person name="Leger J."/>
            <person name="Levine S."/>
            <person name="Lewis D."/>
            <person name="Lewis T."/>
            <person name="Lindblad-toh K."/>
            <person name="Liu X."/>
            <person name="Lokyitsang T."/>
            <person name="Lokyitsang Y."/>
            <person name="Lucien O."/>
            <person name="Lui A."/>
            <person name="Ma L.J."/>
            <person name="Mabbitt R."/>
            <person name="Macdonald J."/>
            <person name="Maclean C."/>
            <person name="Major J."/>
            <person name="Manning J."/>
            <person name="Marabella R."/>
            <person name="Maru K."/>
            <person name="Matthews C."/>
            <person name="Mauceli E."/>
            <person name="Mccarthy M."/>
            <person name="Mcdonough S."/>
            <person name="Mcghee T."/>
            <person name="Meldrim J."/>
            <person name="Meneus L."/>
            <person name="Mesirov J."/>
            <person name="Mihalev A."/>
            <person name="Mihova T."/>
            <person name="Mikkelsen T."/>
            <person name="Mlenga V."/>
            <person name="Moru K."/>
            <person name="Mozes J."/>
            <person name="Mulrain L."/>
            <person name="Munson G."/>
            <person name="Naylor J."/>
            <person name="Newes C."/>
            <person name="Nguyen C."/>
            <person name="Nguyen N."/>
            <person name="Nguyen T."/>
            <person name="Nicol R."/>
            <person name="Nielsen C."/>
            <person name="Nizzari M."/>
            <person name="Norbu C."/>
            <person name="Norbu N."/>
            <person name="O'donnell P."/>
            <person name="Okoawo O."/>
            <person name="O'leary S."/>
            <person name="Omotosho B."/>
            <person name="O'neill K."/>
            <person name="Osman S."/>
            <person name="Parker S."/>
            <person name="Perrin D."/>
            <person name="Phunkhang P."/>
            <person name="Piqani B."/>
            <person name="Purcell S."/>
            <person name="Rachupka T."/>
            <person name="Ramasamy U."/>
            <person name="Rameau R."/>
            <person name="Ray V."/>
            <person name="Raymond C."/>
            <person name="Retta R."/>
            <person name="Richardson S."/>
            <person name="Rise C."/>
            <person name="Rodriguez J."/>
            <person name="Rogers J."/>
            <person name="Rogov P."/>
            <person name="Rutman M."/>
            <person name="Schupbach R."/>
            <person name="Seaman C."/>
            <person name="Settipalli S."/>
            <person name="Sharpe T."/>
            <person name="Sheridan J."/>
            <person name="Sherpa N."/>
            <person name="Shi J."/>
            <person name="Smirnov S."/>
            <person name="Smith C."/>
            <person name="Sougnez C."/>
            <person name="Spencer B."/>
            <person name="Stalker J."/>
            <person name="Stange-thomann N."/>
            <person name="Stavropoulos S."/>
            <person name="Stetson K."/>
            <person name="Stone C."/>
            <person name="Stone S."/>
            <person name="Stubbs M."/>
            <person name="Talamas J."/>
            <person name="Tchuinga P."/>
            <person name="Tenzing P."/>
            <person name="Tesfaye S."/>
            <person name="Theodore J."/>
            <person name="Thoulutsang Y."/>
            <person name="Topham K."/>
            <person name="Towey S."/>
            <person name="Tsamla T."/>
            <person name="Tsomo N."/>
            <person name="Vallee D."/>
            <person name="Vassiliev H."/>
            <person name="Venkataraman V."/>
            <person name="Vinson J."/>
            <person name="Vo A."/>
            <person name="Wade C."/>
            <person name="Wang S."/>
            <person name="Wangchuk T."/>
            <person name="Wangdi T."/>
            <person name="Whittaker C."/>
            <person name="Wilkinson J."/>
            <person name="Wu Y."/>
            <person name="Wyman D."/>
            <person name="Yadav S."/>
            <person name="Yang S."/>
            <person name="Yang X."/>
            <person name="Yeager S."/>
            <person name="Yee E."/>
            <person name="Young G."/>
            <person name="Zainoun J."/>
            <person name="Zembeck L."/>
            <person name="Zimmer A."/>
            <person name="Zody M."/>
            <person name="Lander E."/>
        </authorList>
    </citation>
    <scope>NUCLEOTIDE SEQUENCE [LARGE SCALE GENOMIC DNA]</scope>
</reference>
<dbReference type="eggNOG" id="KOG1176">
    <property type="taxonomic scope" value="Eukaryota"/>
</dbReference>
<proteinExistence type="inferred from homology"/>
<dbReference type="Pfam" id="PF00501">
    <property type="entry name" value="AMP-binding"/>
    <property type="match status" value="1"/>
</dbReference>
<evidence type="ECO:0000256" key="2">
    <source>
        <dbReference type="ARBA" id="ARBA00022598"/>
    </source>
</evidence>
<dbReference type="PANTHER" id="PTHR24096">
    <property type="entry name" value="LONG-CHAIN-FATTY-ACID--COA LIGASE"/>
    <property type="match status" value="1"/>
</dbReference>
<accession>H2YVG9</accession>
<comment type="similarity">
    <text evidence="1">Belongs to the ATP-dependent AMP-binding enzyme family.</text>
</comment>
<evidence type="ECO:0000259" key="4">
    <source>
        <dbReference type="Pfam" id="PF13193"/>
    </source>
</evidence>
<dbReference type="GeneTree" id="ENSGT00940000164794"/>
<dbReference type="OMA" id="WMGKYEW"/>
<dbReference type="GO" id="GO:0016405">
    <property type="term" value="F:CoA-ligase activity"/>
    <property type="evidence" value="ECO:0007669"/>
    <property type="project" value="TreeGrafter"/>
</dbReference>
<dbReference type="Ensembl" id="ENSCSAVT00000009446.1">
    <property type="protein sequence ID" value="ENSCSAVP00000009329.1"/>
    <property type="gene ID" value="ENSCSAVG00000005496.1"/>
</dbReference>
<organism evidence="5 6">
    <name type="scientific">Ciona savignyi</name>
    <name type="common">Pacific transparent sea squirt</name>
    <dbReference type="NCBI Taxonomy" id="51511"/>
    <lineage>
        <taxon>Eukaryota</taxon>
        <taxon>Metazoa</taxon>
        <taxon>Chordata</taxon>
        <taxon>Tunicata</taxon>
        <taxon>Ascidiacea</taxon>
        <taxon>Phlebobranchia</taxon>
        <taxon>Cionidae</taxon>
        <taxon>Ciona</taxon>
    </lineage>
</organism>
<evidence type="ECO:0000259" key="3">
    <source>
        <dbReference type="Pfam" id="PF00501"/>
    </source>
</evidence>
<dbReference type="Gene3D" id="3.30.300.30">
    <property type="match status" value="1"/>
</dbReference>
<reference evidence="5" key="2">
    <citation type="submission" date="2025-08" db="UniProtKB">
        <authorList>
            <consortium name="Ensembl"/>
        </authorList>
    </citation>
    <scope>IDENTIFICATION</scope>
</reference>
<sequence length="344" mass="38070">MYSSGTTGIPKGVMHTHYSMVSLFIILRGLGKGPPSKISYGVLPFFHSFGVLRIFSLLKGTKHVFDKRFHMETFLKAVEKYKITGFGAVPPILIAIQNYPHLDKYDLSSLTSVTSGAAPLSPSVSVSVMKKLQALVLQGWGLTEIIFIAANGIPNAPLTTVGFLAPNTKLKVVHPETRKELGVDQDGELLVKGPQLMKGYYNDAAANARSFDHEGWFCTGDIGHYDKNGFLYIVDRIKELIKYKGFQVAPAELEAVILSNPKVADVGVTGIPDPQSGEVPRAYVVRKDISLTEDELDQFVRSRVSRYKYLYGGIKFVKNVPKSVTGKILRRQLHQQALQEMNKL</sequence>
<dbReference type="STRING" id="51511.ENSCSAVP00000009329"/>
<dbReference type="Gene3D" id="2.30.38.10">
    <property type="entry name" value="Luciferase, Domain 3"/>
    <property type="match status" value="1"/>
</dbReference>
<evidence type="ECO:0000313" key="6">
    <source>
        <dbReference type="Proteomes" id="UP000007875"/>
    </source>
</evidence>
<dbReference type="SUPFAM" id="SSF56801">
    <property type="entry name" value="Acetyl-CoA synthetase-like"/>
    <property type="match status" value="1"/>
</dbReference>
<dbReference type="Pfam" id="PF13193">
    <property type="entry name" value="AMP-binding_C"/>
    <property type="match status" value="1"/>
</dbReference>
<feature type="domain" description="AMP-dependent synthetase/ligase" evidence="3">
    <location>
        <begin position="1"/>
        <end position="201"/>
    </location>
</feature>
<evidence type="ECO:0008006" key="7">
    <source>
        <dbReference type="Google" id="ProtNLM"/>
    </source>
</evidence>
<evidence type="ECO:0000313" key="5">
    <source>
        <dbReference type="Ensembl" id="ENSCSAVP00000009329.1"/>
    </source>
</evidence>
<dbReference type="InterPro" id="IPR045851">
    <property type="entry name" value="AMP-bd_C_sf"/>
</dbReference>
<dbReference type="InterPro" id="IPR000873">
    <property type="entry name" value="AMP-dep_synth/lig_dom"/>
</dbReference>
<dbReference type="HOGENOM" id="CLU_000022_59_2_1"/>
<dbReference type="Proteomes" id="UP000007875">
    <property type="component" value="Unassembled WGS sequence"/>
</dbReference>
<dbReference type="InParanoid" id="H2YVG9"/>
<keyword evidence="6" id="KW-1185">Reference proteome</keyword>
<dbReference type="AlphaFoldDB" id="H2YVG9"/>
<feature type="domain" description="AMP-binding enzyme C-terminal" evidence="4">
    <location>
        <begin position="252"/>
        <end position="327"/>
    </location>
</feature>
<keyword evidence="2" id="KW-0436">Ligase</keyword>